<dbReference type="Gramene" id="rna-AYBTSS11_LOCUS4807">
    <property type="protein sequence ID" value="CAJ1930592.1"/>
    <property type="gene ID" value="gene-AYBTSS11_LOCUS4807"/>
</dbReference>
<protein>
    <submittedName>
        <fullName evidence="1">Uncharacterized protein</fullName>
    </submittedName>
</protein>
<proteinExistence type="predicted"/>
<dbReference type="EMBL" id="OY731399">
    <property type="protein sequence ID" value="CAJ1930592.1"/>
    <property type="molecule type" value="Genomic_DNA"/>
</dbReference>
<organism evidence="1 2">
    <name type="scientific">Sphenostylis stenocarpa</name>
    <dbReference type="NCBI Taxonomy" id="92480"/>
    <lineage>
        <taxon>Eukaryota</taxon>
        <taxon>Viridiplantae</taxon>
        <taxon>Streptophyta</taxon>
        <taxon>Embryophyta</taxon>
        <taxon>Tracheophyta</taxon>
        <taxon>Spermatophyta</taxon>
        <taxon>Magnoliopsida</taxon>
        <taxon>eudicotyledons</taxon>
        <taxon>Gunneridae</taxon>
        <taxon>Pentapetalae</taxon>
        <taxon>rosids</taxon>
        <taxon>fabids</taxon>
        <taxon>Fabales</taxon>
        <taxon>Fabaceae</taxon>
        <taxon>Papilionoideae</taxon>
        <taxon>50 kb inversion clade</taxon>
        <taxon>NPAAA clade</taxon>
        <taxon>indigoferoid/millettioid clade</taxon>
        <taxon>Phaseoleae</taxon>
        <taxon>Sphenostylis</taxon>
    </lineage>
</organism>
<sequence length="67" mass="7837">MAANLSYLMHTCFNASPKRVRRKSNPNFKDSDADAVWSRQGTQYSDRSLNSLFHCFEIEAKRNYFVD</sequence>
<reference evidence="1" key="1">
    <citation type="submission" date="2023-10" db="EMBL/GenBank/DDBJ databases">
        <authorList>
            <person name="Domelevo Entfellner J.-B."/>
        </authorList>
    </citation>
    <scope>NUCLEOTIDE SEQUENCE</scope>
</reference>
<evidence type="ECO:0000313" key="2">
    <source>
        <dbReference type="Proteomes" id="UP001189624"/>
    </source>
</evidence>
<evidence type="ECO:0000313" key="1">
    <source>
        <dbReference type="EMBL" id="CAJ1930592.1"/>
    </source>
</evidence>
<accession>A0AA86S2A5</accession>
<keyword evidence="2" id="KW-1185">Reference proteome</keyword>
<dbReference type="Proteomes" id="UP001189624">
    <property type="component" value="Chromosome 2"/>
</dbReference>
<dbReference type="AlphaFoldDB" id="A0AA86S2A5"/>
<name>A0AA86S2A5_9FABA</name>
<gene>
    <name evidence="1" type="ORF">AYBTSS11_LOCUS4807</name>
</gene>